<evidence type="ECO:0000256" key="5">
    <source>
        <dbReference type="SAM" id="MobiDB-lite"/>
    </source>
</evidence>
<dbReference type="InterPro" id="IPR017923">
    <property type="entry name" value="TFIIS_N"/>
</dbReference>
<dbReference type="Proteomes" id="UP000887561">
    <property type="component" value="Unplaced"/>
</dbReference>
<dbReference type="InterPro" id="IPR035441">
    <property type="entry name" value="TFIIS/LEDGF_dom_sf"/>
</dbReference>
<dbReference type="SUPFAM" id="SSF101790">
    <property type="entry name" value="Aminomethyltransferase beta-barrel domain"/>
    <property type="match status" value="1"/>
</dbReference>
<dbReference type="PANTHER" id="PTHR43757:SF15">
    <property type="entry name" value="PYRUVATE DEHYDROGENASE PHOSPHATASE REGULATORY SUBUNIT, MITOCHONDRIAL-LIKE"/>
    <property type="match status" value="1"/>
</dbReference>
<dbReference type="PANTHER" id="PTHR43757">
    <property type="entry name" value="AMINOMETHYLTRANSFERASE"/>
    <property type="match status" value="1"/>
</dbReference>
<evidence type="ECO:0000313" key="8">
    <source>
        <dbReference type="Proteomes" id="UP000887561"/>
    </source>
</evidence>
<dbReference type="GO" id="GO:0005739">
    <property type="term" value="C:mitochondrion"/>
    <property type="evidence" value="ECO:0007669"/>
    <property type="project" value="TreeGrafter"/>
</dbReference>
<dbReference type="Pfam" id="PF07500">
    <property type="entry name" value="TFIIS_M"/>
    <property type="match status" value="1"/>
</dbReference>
<protein>
    <submittedName>
        <fullName evidence="9">Mediator complex subunit 26</fullName>
    </submittedName>
</protein>
<dbReference type="PROSITE" id="PS51319">
    <property type="entry name" value="TFIIS_N"/>
    <property type="match status" value="1"/>
</dbReference>
<dbReference type="InterPro" id="IPR003617">
    <property type="entry name" value="TFIIS/CRSP70_N_sub"/>
</dbReference>
<dbReference type="WBParaSite" id="scaffold7785_cov167.g12405">
    <property type="protein sequence ID" value="scaffold7785_cov167.g12405"/>
    <property type="gene ID" value="scaffold7785_cov167.g12405"/>
</dbReference>
<dbReference type="Gene3D" id="3.30.1360.120">
    <property type="entry name" value="Probable tRNA modification gtpase trme, domain 1"/>
    <property type="match status" value="1"/>
</dbReference>
<evidence type="ECO:0000256" key="4">
    <source>
        <dbReference type="PROSITE-ProRule" id="PRU00649"/>
    </source>
</evidence>
<evidence type="ECO:0000259" key="6">
    <source>
        <dbReference type="PROSITE" id="PS51319"/>
    </source>
</evidence>
<name>A0A915N792_MELJA</name>
<dbReference type="Gene3D" id="3.50.50.60">
    <property type="entry name" value="FAD/NAD(P)-binding domain"/>
    <property type="match status" value="1"/>
</dbReference>
<dbReference type="Pfam" id="PF01266">
    <property type="entry name" value="DAO"/>
    <property type="match status" value="1"/>
</dbReference>
<dbReference type="AlphaFoldDB" id="A0A915N792"/>
<keyword evidence="8" id="KW-1185">Reference proteome</keyword>
<dbReference type="GO" id="GO:0006351">
    <property type="term" value="P:DNA-templated transcription"/>
    <property type="evidence" value="ECO:0007669"/>
    <property type="project" value="InterPro"/>
</dbReference>
<reference evidence="9" key="1">
    <citation type="submission" date="2022-11" db="UniProtKB">
        <authorList>
            <consortium name="WormBaseParasite"/>
        </authorList>
    </citation>
    <scope>IDENTIFICATION</scope>
</reference>
<organism evidence="8 9">
    <name type="scientific">Meloidogyne javanica</name>
    <name type="common">Root-knot nematode worm</name>
    <dbReference type="NCBI Taxonomy" id="6303"/>
    <lineage>
        <taxon>Eukaryota</taxon>
        <taxon>Metazoa</taxon>
        <taxon>Ecdysozoa</taxon>
        <taxon>Nematoda</taxon>
        <taxon>Chromadorea</taxon>
        <taxon>Rhabditida</taxon>
        <taxon>Tylenchina</taxon>
        <taxon>Tylenchomorpha</taxon>
        <taxon>Tylenchoidea</taxon>
        <taxon>Meloidogynidae</taxon>
        <taxon>Meloidogyninae</taxon>
        <taxon>Meloidogyne</taxon>
        <taxon>Meloidogyne incognita group</taxon>
    </lineage>
</organism>
<feature type="compositionally biased region" description="Basic and acidic residues" evidence="5">
    <location>
        <begin position="98"/>
        <end position="111"/>
    </location>
</feature>
<dbReference type="Pfam" id="PF01571">
    <property type="entry name" value="GCV_T"/>
    <property type="match status" value="1"/>
</dbReference>
<sequence length="1068" mass="119194">MPASALEEDLLEISKKLTRMSKDVDRQLGGAIDLIEALEKMPVNIEVLTKTRIGMVLNDFRKKVEDEKLAKRCKALIKRWKALLEEKAAQSRSSTRSRSPDESKTPVVENKRGDMNAVALNSKSRPMMNGISSGATDVRSKSVEMLLNALRSGEIPDGTLDPEDLARRIEKRLFDFHNGTGDKYKSALRSRVFNLRDKKNQALRENVLTGAVGAEKFATMTTEEMASEEMKKTREMFTKEGILEHQMSIQEGTPTDMFSIGSHNSSRVNTGLFVSPMFYSEPSLRSVARKSLNIYNELAATEAFEFNKCGRVYLSSSDESETQARRLLTRLVTDPSSSFQVEAIDCPSEMLARWPMLATEDLAVFSPLDATIDVAGLSRILADNCKEMGVQIFENCSIKKVLINEESRVYAVDTDEGFIDVMAFVDAAGIDSSLVDVLGLPDADHPVRITAHPCSFTFLSTDPLPHCQSSSQSQPVFVCMDENTFICPLKTKTICGGFTMEGGDLQALPPSSQTSKGSVTEWHMPTPVWDNFRIILRYLIDRCPELAQLSRGELMTSAEMYTPDMKPLIGESDQAKGFFLATGLNGQGVSFAGGLGSVLAEWILSGSSSIPVDKLELTRFLPLHSNPHYLYLRVPEIAFNTLKNPLSSHQCHTARNLRTSPIHHSLRDAGAVFAEIMGYERPLWYNTASNFDQDSDGPRLPRPSNFSGEDQLIGKPKWFPLVSKEYSTCRERVGLIDMTSFSKFDIQGADVVPLLQRLCSGNIDCPVGTTVYTGMQNDHGGYLTDLTLIAPTVQQVRLALWIKKWANEWKMNIQLQDVTNAFTALDIVGPASRALMSEVTGKTMSPNEFPSFSFREMHIGLAGPIRVISVTHCGELGWMLYIPNEVAQNVYEQLIEAGSLHGLKHCGYYALRHLRIEKFYVYWGQDIGSGTTPVECGRAFRVDFDKEFIGKEALQKQLDRGVNKRFVQLLLENHNLETDPWPQGEEPIYRNGKLAGWTTTAAYGFTLGCHVCLGYIENKEFGLTTEFLNKGSYEVELAGKRFTCKVNLHSPTLPMFSSEHPQHYRPTQ</sequence>
<dbReference type="Gene3D" id="3.30.9.10">
    <property type="entry name" value="D-Amino Acid Oxidase, subunit A, domain 2"/>
    <property type="match status" value="1"/>
</dbReference>
<dbReference type="InterPro" id="IPR003618">
    <property type="entry name" value="TFIIS_cen_dom"/>
</dbReference>
<evidence type="ECO:0000313" key="9">
    <source>
        <dbReference type="WBParaSite" id="scaffold7785_cov167.g12405"/>
    </source>
</evidence>
<dbReference type="PROSITE" id="PS51321">
    <property type="entry name" value="TFIIS_CENTRAL"/>
    <property type="match status" value="1"/>
</dbReference>
<dbReference type="CDD" id="cd00183">
    <property type="entry name" value="TFIIS_I"/>
    <property type="match status" value="1"/>
</dbReference>
<evidence type="ECO:0000256" key="1">
    <source>
        <dbReference type="ARBA" id="ARBA00004123"/>
    </source>
</evidence>
<evidence type="ECO:0000259" key="7">
    <source>
        <dbReference type="PROSITE" id="PS51321"/>
    </source>
</evidence>
<dbReference type="Pfam" id="PF08669">
    <property type="entry name" value="GCV_T_C"/>
    <property type="match status" value="1"/>
</dbReference>
<proteinExistence type="inferred from homology"/>
<dbReference type="InterPro" id="IPR027266">
    <property type="entry name" value="TrmE/GcvT-like"/>
</dbReference>
<dbReference type="InterPro" id="IPR029043">
    <property type="entry name" value="GcvT/YgfZ_C"/>
</dbReference>
<dbReference type="SMART" id="SM00510">
    <property type="entry name" value="TFS2M"/>
    <property type="match status" value="1"/>
</dbReference>
<keyword evidence="3 4" id="KW-0539">Nucleus</keyword>
<dbReference type="InterPro" id="IPR006222">
    <property type="entry name" value="GCVT_N"/>
</dbReference>
<dbReference type="Gene3D" id="1.20.930.10">
    <property type="entry name" value="Conserved domain common to transcription factors TFIIS, elongin A, CRSP70"/>
    <property type="match status" value="1"/>
</dbReference>
<dbReference type="InterPro" id="IPR028896">
    <property type="entry name" value="GcvT/YgfZ/DmdA"/>
</dbReference>
<feature type="domain" description="TFIIS N-terminal" evidence="6">
    <location>
        <begin position="16"/>
        <end position="87"/>
    </location>
</feature>
<dbReference type="Gene3D" id="2.40.30.110">
    <property type="entry name" value="Aminomethyltransferase beta-barrel domains"/>
    <property type="match status" value="1"/>
</dbReference>
<dbReference type="InterPro" id="IPR013977">
    <property type="entry name" value="GcvT_C"/>
</dbReference>
<feature type="region of interest" description="Disordered" evidence="5">
    <location>
        <begin position="88"/>
        <end position="111"/>
    </location>
</feature>
<dbReference type="SUPFAM" id="SSF103025">
    <property type="entry name" value="Folate-binding domain"/>
    <property type="match status" value="1"/>
</dbReference>
<dbReference type="SUPFAM" id="SSF51905">
    <property type="entry name" value="FAD/NAD(P)-binding domain"/>
    <property type="match status" value="1"/>
</dbReference>
<evidence type="ECO:0000256" key="3">
    <source>
        <dbReference type="ARBA" id="ARBA00023242"/>
    </source>
</evidence>
<dbReference type="SUPFAM" id="SSF46942">
    <property type="entry name" value="Elongation factor TFIIS domain 2"/>
    <property type="match status" value="1"/>
</dbReference>
<dbReference type="SMART" id="SM00509">
    <property type="entry name" value="TFS2N"/>
    <property type="match status" value="1"/>
</dbReference>
<dbReference type="SUPFAM" id="SSF47676">
    <property type="entry name" value="Conserved domain common to transcription factors TFIIS, elongin A, CRSP70"/>
    <property type="match status" value="1"/>
</dbReference>
<dbReference type="InterPro" id="IPR006076">
    <property type="entry name" value="FAD-dep_OxRdtase"/>
</dbReference>
<comment type="similarity">
    <text evidence="2">Belongs to the GcvT family.</text>
</comment>
<feature type="domain" description="TFIIS central" evidence="7">
    <location>
        <begin position="138"/>
        <end position="253"/>
    </location>
</feature>
<dbReference type="Pfam" id="PF08711">
    <property type="entry name" value="Med26"/>
    <property type="match status" value="1"/>
</dbReference>
<accession>A0A915N792</accession>
<dbReference type="Gene3D" id="1.10.472.30">
    <property type="entry name" value="Transcription elongation factor S-II, central domain"/>
    <property type="match status" value="1"/>
</dbReference>
<dbReference type="InterPro" id="IPR036188">
    <property type="entry name" value="FAD/NAD-bd_sf"/>
</dbReference>
<comment type="subcellular location">
    <subcellularLocation>
        <location evidence="1 4">Nucleus</location>
    </subcellularLocation>
</comment>
<evidence type="ECO:0000256" key="2">
    <source>
        <dbReference type="ARBA" id="ARBA00008609"/>
    </source>
</evidence>
<dbReference type="InterPro" id="IPR036575">
    <property type="entry name" value="TFIIS_cen_dom_sf"/>
</dbReference>
<dbReference type="GO" id="GO:0005634">
    <property type="term" value="C:nucleus"/>
    <property type="evidence" value="ECO:0007669"/>
    <property type="project" value="UniProtKB-SubCell"/>
</dbReference>
<dbReference type="Gene3D" id="3.30.70.1400">
    <property type="entry name" value="Aminomethyltransferase beta-barrel domains"/>
    <property type="match status" value="1"/>
</dbReference>